<feature type="region of interest" description="Disordered" evidence="1">
    <location>
        <begin position="42"/>
        <end position="62"/>
    </location>
</feature>
<protein>
    <submittedName>
        <fullName evidence="2">Uncharacterized protein</fullName>
    </submittedName>
</protein>
<proteinExistence type="predicted"/>
<evidence type="ECO:0000256" key="1">
    <source>
        <dbReference type="SAM" id="MobiDB-lite"/>
    </source>
</evidence>
<organism evidence="2 3">
    <name type="scientific">Tribonema minus</name>
    <dbReference type="NCBI Taxonomy" id="303371"/>
    <lineage>
        <taxon>Eukaryota</taxon>
        <taxon>Sar</taxon>
        <taxon>Stramenopiles</taxon>
        <taxon>Ochrophyta</taxon>
        <taxon>PX clade</taxon>
        <taxon>Xanthophyceae</taxon>
        <taxon>Tribonematales</taxon>
        <taxon>Tribonemataceae</taxon>
        <taxon>Tribonema</taxon>
    </lineage>
</organism>
<dbReference type="Proteomes" id="UP000664859">
    <property type="component" value="Unassembled WGS sequence"/>
</dbReference>
<gene>
    <name evidence="2" type="ORF">JKP88DRAFT_292327</name>
</gene>
<evidence type="ECO:0000313" key="2">
    <source>
        <dbReference type="EMBL" id="KAG5192754.1"/>
    </source>
</evidence>
<name>A0A835ZKS4_9STRA</name>
<accession>A0A835ZKS4</accession>
<comment type="caution">
    <text evidence="2">The sequence shown here is derived from an EMBL/GenBank/DDBJ whole genome shotgun (WGS) entry which is preliminary data.</text>
</comment>
<dbReference type="AlphaFoldDB" id="A0A835ZKS4"/>
<reference evidence="2" key="1">
    <citation type="submission" date="2021-02" db="EMBL/GenBank/DDBJ databases">
        <title>First Annotated Genome of the Yellow-green Alga Tribonema minus.</title>
        <authorList>
            <person name="Mahan K.M."/>
        </authorList>
    </citation>
    <scope>NUCLEOTIDE SEQUENCE</scope>
    <source>
        <strain evidence="2">UTEX B ZZ1240</strain>
    </source>
</reference>
<keyword evidence="3" id="KW-1185">Reference proteome</keyword>
<sequence length="464" mass="48647">MPDTKKARKKVVLVKKPKAKAKAKAVVKTKVVQKVKIIGGQGSGSGGGGAGGGGGSGGGGSVAVVPMPQQQRAAAPLANQGAMDYDAVDQRIRKALAPGETALDAVQSQLRQASTLAAEHGAQFNRLTGRVQAIDDVNARLQDDMRANWREHEAHANRFDAAEDQMARLTGRADALDRHVTNIHAARVGMNARLGAMDAAHRELGGRVTNAEVTMNGLSAGVGQLHAQMQEASNVVAANRQETGAALSGLNADLMVLGRQAGDAHQASRDALQGQINNMAGAAQAAFDDVRGRVGNVAGAVDQVAGGLGTLRDATGAAIRVVHRNYEQQNDAINELAQHAGVRIGAQGMRDQAQLQQQQGQLQQQAAAQLQAQPQVADAMQQLQAAAAAPHPGQLEMVAAQHQYNVLVPQQVHYVAPPLPQPPEYTVQVPRENLVDHTPVDPAIGAMVPTVSPVPWERDAMNDL</sequence>
<evidence type="ECO:0000313" key="3">
    <source>
        <dbReference type="Proteomes" id="UP000664859"/>
    </source>
</evidence>
<dbReference type="EMBL" id="JAFCMP010000002">
    <property type="protein sequence ID" value="KAG5192754.1"/>
    <property type="molecule type" value="Genomic_DNA"/>
</dbReference>
<feature type="compositionally biased region" description="Gly residues" evidence="1">
    <location>
        <begin position="42"/>
        <end position="61"/>
    </location>
</feature>